<dbReference type="AlphaFoldDB" id="A0A2P2NY58"/>
<organism evidence="1">
    <name type="scientific">Rhizophora mucronata</name>
    <name type="common">Asiatic mangrove</name>
    <dbReference type="NCBI Taxonomy" id="61149"/>
    <lineage>
        <taxon>Eukaryota</taxon>
        <taxon>Viridiplantae</taxon>
        <taxon>Streptophyta</taxon>
        <taxon>Embryophyta</taxon>
        <taxon>Tracheophyta</taxon>
        <taxon>Spermatophyta</taxon>
        <taxon>Magnoliopsida</taxon>
        <taxon>eudicotyledons</taxon>
        <taxon>Gunneridae</taxon>
        <taxon>Pentapetalae</taxon>
        <taxon>rosids</taxon>
        <taxon>fabids</taxon>
        <taxon>Malpighiales</taxon>
        <taxon>Rhizophoraceae</taxon>
        <taxon>Rhizophora</taxon>
    </lineage>
</organism>
<accession>A0A2P2NY58</accession>
<sequence>MLVYRNNFDRFLFNNKLIVQQLNALGMCVHVHT</sequence>
<protein>
    <submittedName>
        <fullName evidence="1">Uncharacterized protein</fullName>
    </submittedName>
</protein>
<dbReference type="EMBL" id="GGEC01066906">
    <property type="protein sequence ID" value="MBX47390.1"/>
    <property type="molecule type" value="Transcribed_RNA"/>
</dbReference>
<proteinExistence type="predicted"/>
<name>A0A2P2NY58_RHIMU</name>
<evidence type="ECO:0000313" key="1">
    <source>
        <dbReference type="EMBL" id="MBX47390.1"/>
    </source>
</evidence>
<reference evidence="1" key="1">
    <citation type="submission" date="2018-02" db="EMBL/GenBank/DDBJ databases">
        <title>Rhizophora mucronata_Transcriptome.</title>
        <authorList>
            <person name="Meera S.P."/>
            <person name="Sreeshan A."/>
            <person name="Augustine A."/>
        </authorList>
    </citation>
    <scope>NUCLEOTIDE SEQUENCE</scope>
    <source>
        <tissue evidence="1">Leaf</tissue>
    </source>
</reference>